<feature type="compositionally biased region" description="Polar residues" evidence="1">
    <location>
        <begin position="443"/>
        <end position="457"/>
    </location>
</feature>
<feature type="region of interest" description="Disordered" evidence="1">
    <location>
        <begin position="193"/>
        <end position="281"/>
    </location>
</feature>
<evidence type="ECO:0000259" key="2">
    <source>
        <dbReference type="PROSITE" id="PS50238"/>
    </source>
</evidence>
<dbReference type="PROSITE" id="PS50238">
    <property type="entry name" value="RHOGAP"/>
    <property type="match status" value="1"/>
</dbReference>
<feature type="compositionally biased region" description="Polar residues" evidence="1">
    <location>
        <begin position="490"/>
        <end position="500"/>
    </location>
</feature>
<feature type="region of interest" description="Disordered" evidence="1">
    <location>
        <begin position="443"/>
        <end position="519"/>
    </location>
</feature>
<proteinExistence type="predicted"/>
<name>A0A915I0I1_ROMCU</name>
<evidence type="ECO:0000256" key="1">
    <source>
        <dbReference type="SAM" id="MobiDB-lite"/>
    </source>
</evidence>
<feature type="compositionally biased region" description="Basic and acidic residues" evidence="1">
    <location>
        <begin position="223"/>
        <end position="234"/>
    </location>
</feature>
<feature type="compositionally biased region" description="Polar residues" evidence="1">
    <location>
        <begin position="249"/>
        <end position="261"/>
    </location>
</feature>
<feature type="domain" description="Rho-GAP" evidence="2">
    <location>
        <begin position="1"/>
        <end position="62"/>
    </location>
</feature>
<feature type="compositionally biased region" description="Polar residues" evidence="1">
    <location>
        <begin position="467"/>
        <end position="478"/>
    </location>
</feature>
<dbReference type="Proteomes" id="UP000887565">
    <property type="component" value="Unplaced"/>
</dbReference>
<organism evidence="3 4">
    <name type="scientific">Romanomermis culicivorax</name>
    <name type="common">Nematode worm</name>
    <dbReference type="NCBI Taxonomy" id="13658"/>
    <lineage>
        <taxon>Eukaryota</taxon>
        <taxon>Metazoa</taxon>
        <taxon>Ecdysozoa</taxon>
        <taxon>Nematoda</taxon>
        <taxon>Enoplea</taxon>
        <taxon>Dorylaimia</taxon>
        <taxon>Mermithida</taxon>
        <taxon>Mermithoidea</taxon>
        <taxon>Mermithidae</taxon>
        <taxon>Romanomermis</taxon>
    </lineage>
</organism>
<sequence length="550" mass="61058">MDANNLATVLAPSILRCHCEKSDIVRLLEKEVESGQLSFQKKDAEIKCLLIRILIENAENIGILTLYEKVMSPDMYDNLLPEDHNCMIYGNGNKNLWRVNNKKKNGRQAESSNLKYVLTPSRGSQRKVIANQKRLNMKSNDSSIVVSETNDKKQLLLENVVIPVGTKETTHQIVEEMPRNETKFPEDEIMKMGGKPETIMPEDKKNSAVIRSSSSKAVVTAREPIDHKPSRSESDSCVANKSRRKVRSAATTTAISKTNDSSPKKKLRRNTGRVSNKNRPPLIEVGVRKTRSAAAAQTSERVVAEKIPKIEENVVFAEPAHPSSLATIDENGDFEHSDKIKELLQSMTENPTDLSPKHTGIRNSRLITNQQNQSNGGHGVRPSVAYILKTRKGFVRENKALFEGLAKDLREELDSSAVADTSRPHNGVNTPSITELYTLTTPKKKTSTVGKLSPPTSSRRRPGITTPRVSINNLRRSNGGTGSARKSLKRITNQNASTRKLSSRKYPSSPLAPPYNMKNRSKLSVLPDLRVTHIHHGVPGRLPFVRATGL</sequence>
<accession>A0A915I0I1</accession>
<dbReference type="InterPro" id="IPR000198">
    <property type="entry name" value="RhoGAP_dom"/>
</dbReference>
<dbReference type="AlphaFoldDB" id="A0A915I0I1"/>
<keyword evidence="3" id="KW-1185">Reference proteome</keyword>
<evidence type="ECO:0000313" key="4">
    <source>
        <dbReference type="WBParaSite" id="nRc.2.0.1.t07636-RA"/>
    </source>
</evidence>
<evidence type="ECO:0000313" key="3">
    <source>
        <dbReference type="Proteomes" id="UP000887565"/>
    </source>
</evidence>
<reference evidence="4" key="1">
    <citation type="submission" date="2022-11" db="UniProtKB">
        <authorList>
            <consortium name="WormBaseParasite"/>
        </authorList>
    </citation>
    <scope>IDENTIFICATION</scope>
</reference>
<protein>
    <submittedName>
        <fullName evidence="4">Rho-GAP domain-containing protein</fullName>
    </submittedName>
</protein>
<dbReference type="WBParaSite" id="nRc.2.0.1.t07636-RA">
    <property type="protein sequence ID" value="nRc.2.0.1.t07636-RA"/>
    <property type="gene ID" value="nRc.2.0.1.g07636"/>
</dbReference>
<dbReference type="GO" id="GO:0007165">
    <property type="term" value="P:signal transduction"/>
    <property type="evidence" value="ECO:0007669"/>
    <property type="project" value="InterPro"/>
</dbReference>